<sequence>MEGAWKSSIDRTLRSTEVKLEQLQHRRDNYDRAKRRVDDYLGATPNHHDGQPALDMVDHDLGLPPPLPQNLRYRATRMAAPSPPAPTSANTPISVRPSNGLSSSPLQLVNAQVRGALLELELEKAKRADSVRELAYRTTVEIAEMRSLLTQLQTENEALKKSVRALEGRLGFGGSPAGLHKNIENGVVTAADGATSISWSGTFARATHDATMPVGPVASLMARVDALETGLARQQQQAEDRQTRAASALRELVKAELGSEVSQVRALAREEARDSAENLLKLRLSALQSSTQADLQKALHIASASETVAQHAQHQCRETEQRLSSHVHKLQAQLSEWQRAHSSDALGNGTFAALVSSQQEQERNGTLERRVAEQLRGVQKQLQEYRDDIEAQVDRLAQQHKALSGVVHGKADSGELLAVRENLEEHQRGGSNGWISRDEVTVLLREHLKPLHDEMLKSQAMARDHLDNTNAWRQQAAMRFAAVEATIKAHSAELQQDTQWQSCAREIQQLRTDMSTVQSRAAEAVRQAKAELEDAWDSKFKLLEERTQHMCRERQQQTETQLRQVQQTLAEQQEALQRTRVAGESAEERLRRTEAALAEVEASLPRAMEGTRAKCEALQGVVQQACVLPVTRVQQEIEEAQRKLQAMEEERIRLNSSWAQQLAEARQYHDERTRHTRELLEQRLAHHKELYEELRAQQILQRRVAEEQHELLMDRVRHAEQQQRYKAASLVAQTTVREQPPGENTPARAPEASTTTISTATSEECQHTVQLLVSRLKLLDSRLDAVEETCANVPLSVSNATTSVVKQLESLQNRVHADADDSRKRLDELEHDMELQLGTVSRKCSETEASIDAKLARMAHQLEDSLSPLQLVRHLAANESSVQHLALHLRDHLQLPPDSTAALSEARVHLAEQAKTLDVLQTSMHEVQEKITGLREMSLAHELNTAVVPSSRSEMESAAAAETAAAREMLDAVRTLQEMLEEQRERQDKLEKELRHVTAEQLVTITAELAELKRVTDSLPLELAKLSDQCSALQSVQRQQLPTLQKYVQDVIEVVESNQSAQMDPIQLRLRAVEDRHKHLQARVEEVSATQEADAVQKVQDLHKKISQQQKAHEAVEEQLAGLHDEVAATRAVVDSLGERMAAAEEEKTHATDLQVAVPLDQGEEALAVKTNDALTTPDAVEELRLYMNGIDERLAQLEEQGQSSVSVTAEVLEAFHEQLQNVVARFAASAVQLTGNGEFDGAKETESRHDLETGVAVAVAATDGVSCSIQPPIHSLEDVLLFLLHQLHQLQQALRQLQANTVDTLEILEQHEESVAPLPMLQQTVDVMAATLLPLAEQLGVDASAIRAVSEKPQHHHHHHLSLFPPPRSSSSSNSSASENCALVQG</sequence>
<keyword evidence="1" id="KW-0175">Coiled coil</keyword>
<keyword evidence="4" id="KW-1185">Reference proteome</keyword>
<feature type="coiled-coil region" evidence="1">
    <location>
        <begin position="555"/>
        <end position="603"/>
    </location>
</feature>
<protein>
    <submittedName>
        <fullName evidence="3">Uncharacterized protein</fullName>
    </submittedName>
</protein>
<organism evidence="3 4">
    <name type="scientific">Leishmania tarentolae</name>
    <name type="common">Sauroleishmania tarentolae</name>
    <dbReference type="NCBI Taxonomy" id="5689"/>
    <lineage>
        <taxon>Eukaryota</taxon>
        <taxon>Discoba</taxon>
        <taxon>Euglenozoa</taxon>
        <taxon>Kinetoplastea</taxon>
        <taxon>Metakinetoplastina</taxon>
        <taxon>Trypanosomatida</taxon>
        <taxon>Trypanosomatidae</taxon>
        <taxon>Leishmaniinae</taxon>
        <taxon>Leishmania</taxon>
        <taxon>lizard Leishmania</taxon>
    </lineage>
</organism>
<feature type="coiled-coil region" evidence="1">
    <location>
        <begin position="142"/>
        <end position="169"/>
    </location>
</feature>
<feature type="compositionally biased region" description="Low complexity" evidence="2">
    <location>
        <begin position="1370"/>
        <end position="1379"/>
    </location>
</feature>
<accession>A0A640KG60</accession>
<comment type="caution">
    <text evidence="3">The sequence shown here is derived from an EMBL/GenBank/DDBJ whole genome shotgun (WGS) entry which is preliminary data.</text>
</comment>
<dbReference type="Proteomes" id="UP000419144">
    <property type="component" value="Unassembled WGS sequence"/>
</dbReference>
<evidence type="ECO:0000313" key="3">
    <source>
        <dbReference type="EMBL" id="GET88696.1"/>
    </source>
</evidence>
<evidence type="ECO:0000313" key="4">
    <source>
        <dbReference type="Proteomes" id="UP000419144"/>
    </source>
</evidence>
<evidence type="ECO:0000256" key="1">
    <source>
        <dbReference type="SAM" id="Coils"/>
    </source>
</evidence>
<feature type="region of interest" description="Disordered" evidence="2">
    <location>
        <begin position="733"/>
        <end position="761"/>
    </location>
</feature>
<feature type="coiled-coil region" evidence="1">
    <location>
        <begin position="217"/>
        <end position="251"/>
    </location>
</feature>
<feature type="region of interest" description="Disordered" evidence="2">
    <location>
        <begin position="79"/>
        <end position="101"/>
    </location>
</feature>
<dbReference type="EMBL" id="BLBS01000030">
    <property type="protein sequence ID" value="GET88696.1"/>
    <property type="molecule type" value="Genomic_DNA"/>
</dbReference>
<reference evidence="3" key="1">
    <citation type="submission" date="2019-11" db="EMBL/GenBank/DDBJ databases">
        <title>Leishmania tarentolae CDS.</title>
        <authorList>
            <person name="Goto Y."/>
            <person name="Yamagishi J."/>
        </authorList>
    </citation>
    <scope>NUCLEOTIDE SEQUENCE [LARGE SCALE GENOMIC DNA]</scope>
    <source>
        <strain evidence="3">Parrot Tar II</strain>
    </source>
</reference>
<evidence type="ECO:0000256" key="2">
    <source>
        <dbReference type="SAM" id="MobiDB-lite"/>
    </source>
</evidence>
<dbReference type="VEuPathDB" id="TriTrypDB:LtaPh_2305600"/>
<feature type="coiled-coil region" evidence="1">
    <location>
        <begin position="1070"/>
        <end position="1147"/>
    </location>
</feature>
<proteinExistence type="predicted"/>
<feature type="coiled-coil region" evidence="1">
    <location>
        <begin position="368"/>
        <end position="399"/>
    </location>
</feature>
<feature type="coiled-coil region" evidence="1">
    <location>
        <begin position="966"/>
        <end position="1000"/>
    </location>
</feature>
<feature type="region of interest" description="Disordered" evidence="2">
    <location>
        <begin position="1351"/>
        <end position="1387"/>
    </location>
</feature>
<name>A0A640KG60_LEITA</name>
<gene>
    <name evidence="3" type="ORF">LtaPh_2305600</name>
</gene>
<feature type="compositionally biased region" description="Low complexity" evidence="2">
    <location>
        <begin position="749"/>
        <end position="761"/>
    </location>
</feature>
<dbReference type="OrthoDB" id="273634at2759"/>
<feature type="coiled-coil region" evidence="1">
    <location>
        <begin position="630"/>
        <end position="722"/>
    </location>
</feature>